<comment type="caution">
    <text evidence="3">The sequence shown here is derived from an EMBL/GenBank/DDBJ whole genome shotgun (WGS) entry which is preliminary data.</text>
</comment>
<dbReference type="Gene3D" id="3.40.1350.10">
    <property type="match status" value="1"/>
</dbReference>
<dbReference type="InterPro" id="IPR009362">
    <property type="entry name" value="YhcG_C"/>
</dbReference>
<proteinExistence type="predicted"/>
<dbReference type="Pfam" id="PF06250">
    <property type="entry name" value="YhcG_C"/>
    <property type="match status" value="1"/>
</dbReference>
<reference evidence="3 4" key="1">
    <citation type="submission" date="2024-03" db="EMBL/GenBank/DDBJ databases">
        <title>Human intestinal bacterial collection.</title>
        <authorList>
            <person name="Pauvert C."/>
            <person name="Hitch T.C.A."/>
            <person name="Clavel T."/>
        </authorList>
    </citation>
    <scope>NUCLEOTIDE SEQUENCE [LARGE SCALE GENOMIC DNA]</scope>
    <source>
        <strain evidence="3 4">CLA-SR-H021</strain>
    </source>
</reference>
<dbReference type="PANTHER" id="PTHR30547">
    <property type="entry name" value="UNCHARACTERIZED PROTEIN YHCG-RELATED"/>
    <property type="match status" value="1"/>
</dbReference>
<dbReference type="InterPro" id="IPR011856">
    <property type="entry name" value="tRNA_endonuc-like_dom_sf"/>
</dbReference>
<dbReference type="PANTHER" id="PTHR30547:SF0">
    <property type="entry name" value="BLR8175 PROTEIN"/>
    <property type="match status" value="1"/>
</dbReference>
<dbReference type="EMBL" id="JBBMFM010000103">
    <property type="protein sequence ID" value="MEQ2427407.1"/>
    <property type="molecule type" value="Genomic_DNA"/>
</dbReference>
<evidence type="ECO:0000259" key="1">
    <source>
        <dbReference type="Pfam" id="PF06250"/>
    </source>
</evidence>
<name>A0ABV1DCL0_9FIRM</name>
<protein>
    <submittedName>
        <fullName evidence="3">PDDEXK nuclease domain-containing protein</fullName>
    </submittedName>
</protein>
<dbReference type="InterPro" id="IPR041527">
    <property type="entry name" value="YhcG_N"/>
</dbReference>
<dbReference type="RefSeq" id="WP_008721029.1">
    <property type="nucleotide sequence ID" value="NZ_JBBMFM010000103.1"/>
</dbReference>
<accession>A0ABV1DCL0</accession>
<dbReference type="Pfam" id="PF17761">
    <property type="entry name" value="DUF1016_N"/>
    <property type="match status" value="1"/>
</dbReference>
<evidence type="ECO:0000259" key="2">
    <source>
        <dbReference type="Pfam" id="PF17761"/>
    </source>
</evidence>
<sequence>MDNRNQMGKNRDGVTFPVAPNLSEMSDAYLKFIEEVKAEIQRQRISVVLNANSSMICLYWNIGRAILKKQEEEGWGAKVIDRMAKDLKDTFPEMSGFSPRNIKYMRKFAESWPDFEIVQRVVAQIPWRTNISLLDKVKDSNSRIWYANKTIENGWSKTILDLQIESKLIERSGKAVNNFPVAFPPADSELVNQVFKDPYLFDFLGTDMPRREVEIERRLTEHIQSFLLELGQGFAFVGRQVHLEVGGDDFYIDLLFYHLKLRCYVVIELKACDFEPGFISQLNMYQNVVNDVLRHPDDQPTIGLLLVKGKNETVVEYSLAGYQNPIGVAEWKNQIAKALPEELRSSLPSIEEIEKELE</sequence>
<evidence type="ECO:0000313" key="3">
    <source>
        <dbReference type="EMBL" id="MEQ2427407.1"/>
    </source>
</evidence>
<feature type="domain" description="YhcG PDDEXK nuclease" evidence="1">
    <location>
        <begin position="193"/>
        <end position="348"/>
    </location>
</feature>
<dbReference type="InterPro" id="IPR053148">
    <property type="entry name" value="PD-DEXK-like_domain"/>
</dbReference>
<evidence type="ECO:0000313" key="4">
    <source>
        <dbReference type="Proteomes" id="UP001454086"/>
    </source>
</evidence>
<keyword evidence="4" id="KW-1185">Reference proteome</keyword>
<organism evidence="3 4">
    <name type="scientific">Enterocloster hominis</name>
    <name type="common">ex Hitch et al. 2024</name>
    <dbReference type="NCBI Taxonomy" id="1917870"/>
    <lineage>
        <taxon>Bacteria</taxon>
        <taxon>Bacillati</taxon>
        <taxon>Bacillota</taxon>
        <taxon>Clostridia</taxon>
        <taxon>Lachnospirales</taxon>
        <taxon>Lachnospiraceae</taxon>
        <taxon>Enterocloster</taxon>
    </lineage>
</organism>
<gene>
    <name evidence="3" type="ORF">WMQ36_20790</name>
</gene>
<dbReference type="Proteomes" id="UP001454086">
    <property type="component" value="Unassembled WGS sequence"/>
</dbReference>
<feature type="domain" description="YhcG N-terminal" evidence="2">
    <location>
        <begin position="35"/>
        <end position="171"/>
    </location>
</feature>